<dbReference type="PANTHER" id="PTHR24369:SF210">
    <property type="entry name" value="CHAOPTIN-RELATED"/>
    <property type="match status" value="1"/>
</dbReference>
<evidence type="ECO:0000313" key="6">
    <source>
        <dbReference type="EMBL" id="CAH0713006.1"/>
    </source>
</evidence>
<reference evidence="6" key="1">
    <citation type="submission" date="2021-12" db="EMBL/GenBank/DDBJ databases">
        <authorList>
            <person name="Martin H S."/>
        </authorList>
    </citation>
    <scope>NUCLEOTIDE SEQUENCE</scope>
</reference>
<evidence type="ECO:0000313" key="7">
    <source>
        <dbReference type="Proteomes" id="UP000838878"/>
    </source>
</evidence>
<sequence>MEILYHFNSHIPMGLQLYMTGERGAGPTSLHALRRTSAKLQSFIHVLVEMDKVVTVFLFAAFVVVSCENETTTLAPRVVPWNETGVCRKCSCKDAKVDCFDQSLTEFFSKEDWANLKEFKPISIDLSDNLITNVTAMAELPVKVLNLSRCSISFIENASFKDLQKMETLDLSHNKLTSDKLSPHAFEGRYLPEEYEPLASMRILNLAYNDLHSLHQDLFEHLPELTELDLSGNPLTTIDHVTLIAISSLPKLKVLRMRSCKLTEIPDKFLHTLRYLERLDISDNKLISVPQELEETKNLIYLNLNQNPIVKLDMSSEKYPGFPRLRKLQELHMCNMRALVSIGAGALSGLENLQKLHMSFNPKLEHIDPKALARPDDIGETYDWPLIKELYLQSNNLSEVDSRFLSRWDLVEVLNITDNPYMCDCTTQWMVDVLVPLVEAKVVNASEKLICAEPIEMKGYTMKHLNDIHRTMRCLDKYGNHPERDGAMLLGTLIGVLLAVPIVFVVLLLWRRGYLGWLGMRPNETSRAFYKRAPHDDNYI</sequence>
<proteinExistence type="predicted"/>
<dbReference type="Gene3D" id="3.80.10.10">
    <property type="entry name" value="Ribonuclease Inhibitor"/>
    <property type="match status" value="3"/>
</dbReference>
<keyword evidence="2" id="KW-0732">Signal</keyword>
<dbReference type="InterPro" id="IPR032675">
    <property type="entry name" value="LRR_dom_sf"/>
</dbReference>
<dbReference type="GO" id="GO:0005886">
    <property type="term" value="C:plasma membrane"/>
    <property type="evidence" value="ECO:0007669"/>
    <property type="project" value="TreeGrafter"/>
</dbReference>
<dbReference type="InterPro" id="IPR001611">
    <property type="entry name" value="Leu-rich_rpt"/>
</dbReference>
<dbReference type="InterPro" id="IPR003591">
    <property type="entry name" value="Leu-rich_rpt_typical-subtyp"/>
</dbReference>
<evidence type="ECO:0000256" key="3">
    <source>
        <dbReference type="ARBA" id="ARBA00022737"/>
    </source>
</evidence>
<dbReference type="SMART" id="SM00369">
    <property type="entry name" value="LRR_TYP"/>
    <property type="match status" value="7"/>
</dbReference>
<dbReference type="PROSITE" id="PS51450">
    <property type="entry name" value="LRR"/>
    <property type="match status" value="1"/>
</dbReference>
<dbReference type="PANTHER" id="PTHR24369">
    <property type="entry name" value="ANTIGEN BSP, PUTATIVE-RELATED"/>
    <property type="match status" value="1"/>
</dbReference>
<name>A0A8S4HZ96_9NEOP</name>
<dbReference type="Pfam" id="PF13855">
    <property type="entry name" value="LRR_8"/>
    <property type="match status" value="3"/>
</dbReference>
<gene>
    <name evidence="6" type="ORF">BINO364_LOCUS210</name>
</gene>
<keyword evidence="4" id="KW-1133">Transmembrane helix</keyword>
<dbReference type="OrthoDB" id="72369at2759"/>
<keyword evidence="4" id="KW-0812">Transmembrane</keyword>
<evidence type="ECO:0000256" key="4">
    <source>
        <dbReference type="SAM" id="Phobius"/>
    </source>
</evidence>
<dbReference type="SMART" id="SM00082">
    <property type="entry name" value="LRRCT"/>
    <property type="match status" value="1"/>
</dbReference>
<dbReference type="EMBL" id="OV170221">
    <property type="protein sequence ID" value="CAH0713006.1"/>
    <property type="molecule type" value="Genomic_DNA"/>
</dbReference>
<keyword evidence="4" id="KW-0472">Membrane</keyword>
<feature type="non-terminal residue" evidence="6">
    <location>
        <position position="540"/>
    </location>
</feature>
<feature type="transmembrane region" description="Helical" evidence="4">
    <location>
        <begin position="487"/>
        <end position="510"/>
    </location>
</feature>
<evidence type="ECO:0000256" key="2">
    <source>
        <dbReference type="ARBA" id="ARBA00022729"/>
    </source>
</evidence>
<keyword evidence="3" id="KW-0677">Repeat</keyword>
<keyword evidence="1" id="KW-0433">Leucine-rich repeat</keyword>
<accession>A0A8S4HZ96</accession>
<dbReference type="AlphaFoldDB" id="A0A8S4HZ96"/>
<dbReference type="PRINTS" id="PR00019">
    <property type="entry name" value="LEURICHRPT"/>
</dbReference>
<protein>
    <recommendedName>
        <fullName evidence="5">LRRCT domain-containing protein</fullName>
    </recommendedName>
</protein>
<dbReference type="SUPFAM" id="SSF52058">
    <property type="entry name" value="L domain-like"/>
    <property type="match status" value="1"/>
</dbReference>
<dbReference type="InterPro" id="IPR000483">
    <property type="entry name" value="Cys-rich_flank_reg_C"/>
</dbReference>
<dbReference type="InterPro" id="IPR050541">
    <property type="entry name" value="LRR_TM_domain-containing"/>
</dbReference>
<evidence type="ECO:0000259" key="5">
    <source>
        <dbReference type="SMART" id="SM00082"/>
    </source>
</evidence>
<evidence type="ECO:0000256" key="1">
    <source>
        <dbReference type="ARBA" id="ARBA00022614"/>
    </source>
</evidence>
<organism evidence="6 7">
    <name type="scientific">Brenthis ino</name>
    <name type="common">lesser marbled fritillary</name>
    <dbReference type="NCBI Taxonomy" id="405034"/>
    <lineage>
        <taxon>Eukaryota</taxon>
        <taxon>Metazoa</taxon>
        <taxon>Ecdysozoa</taxon>
        <taxon>Arthropoda</taxon>
        <taxon>Hexapoda</taxon>
        <taxon>Insecta</taxon>
        <taxon>Pterygota</taxon>
        <taxon>Neoptera</taxon>
        <taxon>Endopterygota</taxon>
        <taxon>Lepidoptera</taxon>
        <taxon>Glossata</taxon>
        <taxon>Ditrysia</taxon>
        <taxon>Papilionoidea</taxon>
        <taxon>Nymphalidae</taxon>
        <taxon>Heliconiinae</taxon>
        <taxon>Argynnini</taxon>
        <taxon>Brenthis</taxon>
    </lineage>
</organism>
<feature type="domain" description="LRRCT" evidence="5">
    <location>
        <begin position="419"/>
        <end position="475"/>
    </location>
</feature>
<dbReference type="Proteomes" id="UP000838878">
    <property type="component" value="Chromosome 1"/>
</dbReference>
<keyword evidence="7" id="KW-1185">Reference proteome</keyword>